<feature type="transmembrane region" description="Helical" evidence="6">
    <location>
        <begin position="68"/>
        <end position="91"/>
    </location>
</feature>
<organism evidence="8 9">
    <name type="scientific">Neomicrococcus aestuarii</name>
    <dbReference type="NCBI Taxonomy" id="556325"/>
    <lineage>
        <taxon>Bacteria</taxon>
        <taxon>Bacillati</taxon>
        <taxon>Actinomycetota</taxon>
        <taxon>Actinomycetes</taxon>
        <taxon>Micrococcales</taxon>
        <taxon>Micrococcaceae</taxon>
        <taxon>Neomicrococcus</taxon>
    </lineage>
</organism>
<name>A0A7W8TUF9_9MICC</name>
<proteinExistence type="inferred from homology"/>
<dbReference type="Pfam" id="PF01061">
    <property type="entry name" value="ABC2_membrane"/>
    <property type="match status" value="1"/>
</dbReference>
<dbReference type="Proteomes" id="UP000580797">
    <property type="component" value="Unassembled WGS sequence"/>
</dbReference>
<feature type="transmembrane region" description="Helical" evidence="6">
    <location>
        <begin position="272"/>
        <end position="292"/>
    </location>
</feature>
<protein>
    <recommendedName>
        <fullName evidence="6">Transport permease protein</fullName>
    </recommendedName>
</protein>
<evidence type="ECO:0000259" key="7">
    <source>
        <dbReference type="PROSITE" id="PS51012"/>
    </source>
</evidence>
<keyword evidence="4 6" id="KW-0472">Membrane</keyword>
<dbReference type="PROSITE" id="PS51012">
    <property type="entry name" value="ABC_TM2"/>
    <property type="match status" value="1"/>
</dbReference>
<evidence type="ECO:0000256" key="1">
    <source>
        <dbReference type="ARBA" id="ARBA00004141"/>
    </source>
</evidence>
<comment type="subcellular location">
    <subcellularLocation>
        <location evidence="6">Cell membrane</location>
        <topology evidence="6">Multi-pass membrane protein</topology>
    </subcellularLocation>
    <subcellularLocation>
        <location evidence="1">Membrane</location>
        <topology evidence="1">Multi-pass membrane protein</topology>
    </subcellularLocation>
</comment>
<feature type="transmembrane region" description="Helical" evidence="6">
    <location>
        <begin position="159"/>
        <end position="179"/>
    </location>
</feature>
<accession>A0A7W8TUF9</accession>
<evidence type="ECO:0000256" key="3">
    <source>
        <dbReference type="ARBA" id="ARBA00022989"/>
    </source>
</evidence>
<feature type="transmembrane region" description="Helical" evidence="6">
    <location>
        <begin position="103"/>
        <end position="128"/>
    </location>
</feature>
<evidence type="ECO:0000256" key="6">
    <source>
        <dbReference type="RuleBase" id="RU361157"/>
    </source>
</evidence>
<comment type="caution">
    <text evidence="8">The sequence shown here is derived from an EMBL/GenBank/DDBJ whole genome shotgun (WGS) entry which is preliminary data.</text>
</comment>
<keyword evidence="5" id="KW-0046">Antibiotic resistance</keyword>
<dbReference type="EMBL" id="JACHDR010000001">
    <property type="protein sequence ID" value="MBB5512248.1"/>
    <property type="molecule type" value="Genomic_DNA"/>
</dbReference>
<dbReference type="PIRSF" id="PIRSF006648">
    <property type="entry name" value="DrrB"/>
    <property type="match status" value="1"/>
</dbReference>
<gene>
    <name evidence="8" type="ORF">HD598_000935</name>
</gene>
<keyword evidence="2 6" id="KW-0812">Transmembrane</keyword>
<feature type="transmembrane region" description="Helical" evidence="6">
    <location>
        <begin position="228"/>
        <end position="252"/>
    </location>
</feature>
<dbReference type="PRINTS" id="PR00164">
    <property type="entry name" value="ABC2TRNSPORT"/>
</dbReference>
<dbReference type="PANTHER" id="PTHR43229">
    <property type="entry name" value="NODULATION PROTEIN J"/>
    <property type="match status" value="1"/>
</dbReference>
<dbReference type="AlphaFoldDB" id="A0A7W8TUF9"/>
<dbReference type="InterPro" id="IPR013525">
    <property type="entry name" value="ABC2_TM"/>
</dbReference>
<keyword evidence="3 6" id="KW-1133">Transmembrane helix</keyword>
<sequence length="303" mass="33419">MTDHAPDPKVTDTSLRIDRSGTDAAVKLFNSTLKAHSPEVSATKAKKFGTLYVAEGHMLAMRRYIDVIIAYSVGNPLMYLFAMGVGLASLVDANSAGAFGVSYMTFIAPALLVSAAVMTAAGEFTYVIMDGFKWRRTFYGPLATAITPYQISQGLQLAVTGRILAQSIVYLLIVIAFGATASPWVWLSVLVATLAGTAFGFPLMAYAASLEEERGQFQLVNRFIVMPLFLFSGTFFPLTSLPWFLQWIGWISPIWHGTELSRVLSYGYDEPLWLSAVHVMYLVALTILGWHFSRRIFARRLEG</sequence>
<evidence type="ECO:0000313" key="8">
    <source>
        <dbReference type="EMBL" id="MBB5512248.1"/>
    </source>
</evidence>
<dbReference type="InterPro" id="IPR000412">
    <property type="entry name" value="ABC_2_transport"/>
</dbReference>
<dbReference type="InterPro" id="IPR047817">
    <property type="entry name" value="ABC2_TM_bact-type"/>
</dbReference>
<comment type="similarity">
    <text evidence="6">Belongs to the ABC-2 integral membrane protein family.</text>
</comment>
<feature type="domain" description="ABC transmembrane type-2" evidence="7">
    <location>
        <begin position="67"/>
        <end position="300"/>
    </location>
</feature>
<feature type="transmembrane region" description="Helical" evidence="6">
    <location>
        <begin position="185"/>
        <end position="207"/>
    </location>
</feature>
<dbReference type="InterPro" id="IPR051784">
    <property type="entry name" value="Nod_factor_ABC_transporter"/>
</dbReference>
<dbReference type="PANTHER" id="PTHR43229:SF2">
    <property type="entry name" value="NODULATION PROTEIN J"/>
    <property type="match status" value="1"/>
</dbReference>
<keyword evidence="6" id="KW-0813">Transport</keyword>
<dbReference type="GO" id="GO:0046677">
    <property type="term" value="P:response to antibiotic"/>
    <property type="evidence" value="ECO:0007669"/>
    <property type="project" value="UniProtKB-KW"/>
</dbReference>
<dbReference type="GO" id="GO:0140359">
    <property type="term" value="F:ABC-type transporter activity"/>
    <property type="evidence" value="ECO:0007669"/>
    <property type="project" value="InterPro"/>
</dbReference>
<evidence type="ECO:0000256" key="5">
    <source>
        <dbReference type="ARBA" id="ARBA00023251"/>
    </source>
</evidence>
<dbReference type="GO" id="GO:0043190">
    <property type="term" value="C:ATP-binding cassette (ABC) transporter complex"/>
    <property type="evidence" value="ECO:0007669"/>
    <property type="project" value="InterPro"/>
</dbReference>
<reference evidence="8 9" key="1">
    <citation type="submission" date="2020-08" db="EMBL/GenBank/DDBJ databases">
        <title>Sequencing the genomes of 1000 actinobacteria strains.</title>
        <authorList>
            <person name="Klenk H.-P."/>
        </authorList>
    </citation>
    <scope>NUCLEOTIDE SEQUENCE [LARGE SCALE GENOMIC DNA]</scope>
    <source>
        <strain evidence="8 9">DSM 105783</strain>
    </source>
</reference>
<evidence type="ECO:0000256" key="4">
    <source>
        <dbReference type="ARBA" id="ARBA00023136"/>
    </source>
</evidence>
<keyword evidence="6" id="KW-1003">Cell membrane</keyword>
<evidence type="ECO:0000313" key="9">
    <source>
        <dbReference type="Proteomes" id="UP000580797"/>
    </source>
</evidence>
<evidence type="ECO:0000256" key="2">
    <source>
        <dbReference type="ARBA" id="ARBA00022692"/>
    </source>
</evidence>